<dbReference type="InterPro" id="IPR036520">
    <property type="entry name" value="UPF0759_sf"/>
</dbReference>
<dbReference type="EMBL" id="SGXC01000002">
    <property type="protein sequence ID" value="RZS81607.1"/>
    <property type="molecule type" value="Genomic_DNA"/>
</dbReference>
<dbReference type="AlphaFoldDB" id="A0A4Q7NFX6"/>
<dbReference type="Pfam" id="PF01904">
    <property type="entry name" value="DUF72"/>
    <property type="match status" value="1"/>
</dbReference>
<dbReference type="RefSeq" id="WP_130359496.1">
    <property type="nucleotide sequence ID" value="NZ_SGXC01000002.1"/>
</dbReference>
<dbReference type="SUPFAM" id="SSF117396">
    <property type="entry name" value="TM1631-like"/>
    <property type="match status" value="1"/>
</dbReference>
<dbReference type="PANTHER" id="PTHR30348:SF13">
    <property type="entry name" value="UPF0759 PROTEIN YUNF"/>
    <property type="match status" value="1"/>
</dbReference>
<proteinExistence type="predicted"/>
<sequence length="302" mass="33703">MTVRVGTSSWTDPTLLACGRFYPASARTAEDRLRFYASRFPLVEVDSSYYRLPAARTAYLWTQRTPPGFVFHLKAFRLFTGHLTPVAALPADIAAELPPEARIVDHATLPGELRDELWGRFLQALEPLRQSGQLAAVHFQYAPRVRNNAAGRALVGACARRMEDQVHAVEFRHRGWLDPAGRAGTLALLRDLGAAHTVVDSPDQYVNSVPAVWAATRPDLAVVRLHGRNGQAWNRRGIAASSGRFVYEYTPEELARIAELVRKLTQAAANVHVLFNTNFEDQGVRNAAAFDDIRRRRPRQTA</sequence>
<gene>
    <name evidence="1" type="ORF">EV675_4233</name>
</gene>
<dbReference type="OrthoDB" id="9780310at2"/>
<organism evidence="1 2">
    <name type="scientific">Pigmentiphaga kullae</name>
    <dbReference type="NCBI Taxonomy" id="151784"/>
    <lineage>
        <taxon>Bacteria</taxon>
        <taxon>Pseudomonadati</taxon>
        <taxon>Pseudomonadota</taxon>
        <taxon>Betaproteobacteria</taxon>
        <taxon>Burkholderiales</taxon>
        <taxon>Alcaligenaceae</taxon>
        <taxon>Pigmentiphaga</taxon>
    </lineage>
</organism>
<reference evidence="1 2" key="1">
    <citation type="submission" date="2019-02" db="EMBL/GenBank/DDBJ databases">
        <title>Genomic Encyclopedia of Type Strains, Phase IV (KMG-IV): sequencing the most valuable type-strain genomes for metagenomic binning, comparative biology and taxonomic classification.</title>
        <authorList>
            <person name="Goeker M."/>
        </authorList>
    </citation>
    <scope>NUCLEOTIDE SEQUENCE [LARGE SCALE GENOMIC DNA]</scope>
    <source>
        <strain evidence="1 2">K24</strain>
    </source>
</reference>
<evidence type="ECO:0000313" key="1">
    <source>
        <dbReference type="EMBL" id="RZS81607.1"/>
    </source>
</evidence>
<name>A0A4Q7NFX6_9BURK</name>
<dbReference type="InterPro" id="IPR002763">
    <property type="entry name" value="DUF72"/>
</dbReference>
<dbReference type="Gene3D" id="3.20.20.410">
    <property type="entry name" value="Protein of unknown function UPF0759"/>
    <property type="match status" value="1"/>
</dbReference>
<dbReference type="Proteomes" id="UP000292445">
    <property type="component" value="Unassembled WGS sequence"/>
</dbReference>
<keyword evidence="2" id="KW-1185">Reference proteome</keyword>
<evidence type="ECO:0000313" key="2">
    <source>
        <dbReference type="Proteomes" id="UP000292445"/>
    </source>
</evidence>
<comment type="caution">
    <text evidence="1">The sequence shown here is derived from an EMBL/GenBank/DDBJ whole genome shotgun (WGS) entry which is preliminary data.</text>
</comment>
<dbReference type="PANTHER" id="PTHR30348">
    <property type="entry name" value="UNCHARACTERIZED PROTEIN YECE"/>
    <property type="match status" value="1"/>
</dbReference>
<protein>
    <submittedName>
        <fullName evidence="1">Uncharacterized protein YecE (DUF72 family)</fullName>
    </submittedName>
</protein>
<accession>A0A4Q7NFX6</accession>